<dbReference type="InterPro" id="IPR037217">
    <property type="entry name" value="Trp/Indoleamine_2_3_dOase-like"/>
</dbReference>
<name>A0AAV9MTV3_9EURO</name>
<protein>
    <recommendedName>
        <fullName evidence="5">Indoleamine 2,3-dioxygenase</fullName>
        <ecNumber evidence="5">1.13.11.52</ecNumber>
    </recommendedName>
</protein>
<dbReference type="PANTHER" id="PTHR28657:SF10">
    <property type="entry name" value="INDOLEAMINE 2,3-DIOXYGENASE"/>
    <property type="match status" value="1"/>
</dbReference>
<dbReference type="GeneID" id="89978484"/>
<comment type="catalytic activity">
    <reaction evidence="5">
        <text>L-tryptophan + O2 = N-formyl-L-kynurenine</text>
        <dbReference type="Rhea" id="RHEA:24536"/>
        <dbReference type="ChEBI" id="CHEBI:15379"/>
        <dbReference type="ChEBI" id="CHEBI:57912"/>
        <dbReference type="ChEBI" id="CHEBI:58629"/>
    </reaction>
</comment>
<keyword evidence="7" id="KW-1185">Reference proteome</keyword>
<keyword evidence="5" id="KW-0560">Oxidoreductase</keyword>
<dbReference type="GO" id="GO:0046872">
    <property type="term" value="F:metal ion binding"/>
    <property type="evidence" value="ECO:0007669"/>
    <property type="project" value="UniProtKB-UniRule"/>
</dbReference>
<keyword evidence="5" id="KW-0223">Dioxygenase</keyword>
<keyword evidence="2 4" id="KW-0479">Metal-binding</keyword>
<dbReference type="Proteomes" id="UP001358417">
    <property type="component" value="Unassembled WGS sequence"/>
</dbReference>
<dbReference type="GO" id="GO:0019441">
    <property type="term" value="P:L-tryptophan catabolic process to kynurenine"/>
    <property type="evidence" value="ECO:0007669"/>
    <property type="project" value="UniProtKB-UniRule"/>
</dbReference>
<keyword evidence="3 4" id="KW-0408">Iron</keyword>
<dbReference type="RefSeq" id="XP_064700598.1">
    <property type="nucleotide sequence ID" value="XM_064853863.1"/>
</dbReference>
<dbReference type="Pfam" id="PF01231">
    <property type="entry name" value="IDO"/>
    <property type="match status" value="1"/>
</dbReference>
<feature type="binding site" description="proximal binding residue" evidence="4">
    <location>
        <position position="374"/>
    </location>
    <ligand>
        <name>heme b</name>
        <dbReference type="ChEBI" id="CHEBI:60344"/>
    </ligand>
    <ligandPart>
        <name>Fe</name>
        <dbReference type="ChEBI" id="CHEBI:18248"/>
    </ligandPart>
</feature>
<dbReference type="Gene3D" id="1.20.58.480">
    <property type="match status" value="1"/>
</dbReference>
<evidence type="ECO:0000313" key="7">
    <source>
        <dbReference type="Proteomes" id="UP001358417"/>
    </source>
</evidence>
<evidence type="ECO:0000256" key="1">
    <source>
        <dbReference type="ARBA" id="ARBA00007119"/>
    </source>
</evidence>
<dbReference type="InterPro" id="IPR000898">
    <property type="entry name" value="Indolamine_dOase"/>
</dbReference>
<dbReference type="PANTHER" id="PTHR28657">
    <property type="entry name" value="INDOLEAMINE 2,3-DIOXYGENASE"/>
    <property type="match status" value="1"/>
</dbReference>
<dbReference type="EMBL" id="JAVRRD010000041">
    <property type="protein sequence ID" value="KAK5044954.1"/>
    <property type="molecule type" value="Genomic_DNA"/>
</dbReference>
<reference evidence="6 7" key="1">
    <citation type="submission" date="2023-08" db="EMBL/GenBank/DDBJ databases">
        <title>Black Yeasts Isolated from many extreme environments.</title>
        <authorList>
            <person name="Coleine C."/>
            <person name="Stajich J.E."/>
            <person name="Selbmann L."/>
        </authorList>
    </citation>
    <scope>NUCLEOTIDE SEQUENCE [LARGE SCALE GENOMIC DNA]</scope>
    <source>
        <strain evidence="6 7">CCFEE 5792</strain>
    </source>
</reference>
<gene>
    <name evidence="6" type="ORF">LTR84_010326</name>
</gene>
<dbReference type="GO" id="GO:0020037">
    <property type="term" value="F:heme binding"/>
    <property type="evidence" value="ECO:0007669"/>
    <property type="project" value="UniProtKB-UniRule"/>
</dbReference>
<evidence type="ECO:0000256" key="3">
    <source>
        <dbReference type="ARBA" id="ARBA00023004"/>
    </source>
</evidence>
<keyword evidence="4 5" id="KW-0349">Heme</keyword>
<dbReference type="GO" id="GO:0033754">
    <property type="term" value="F:indoleamine 2,3-dioxygenase activity"/>
    <property type="evidence" value="ECO:0007669"/>
    <property type="project" value="UniProtKB-EC"/>
</dbReference>
<dbReference type="GO" id="GO:0005737">
    <property type="term" value="C:cytoplasm"/>
    <property type="evidence" value="ECO:0007669"/>
    <property type="project" value="TreeGrafter"/>
</dbReference>
<comment type="caution">
    <text evidence="6">The sequence shown here is derived from an EMBL/GenBank/DDBJ whole genome shotgun (WGS) entry which is preliminary data.</text>
</comment>
<dbReference type="EC" id="1.13.11.52" evidence="5"/>
<evidence type="ECO:0000313" key="6">
    <source>
        <dbReference type="EMBL" id="KAK5044954.1"/>
    </source>
</evidence>
<organism evidence="6 7">
    <name type="scientific">Exophiala bonariae</name>
    <dbReference type="NCBI Taxonomy" id="1690606"/>
    <lineage>
        <taxon>Eukaryota</taxon>
        <taxon>Fungi</taxon>
        <taxon>Dikarya</taxon>
        <taxon>Ascomycota</taxon>
        <taxon>Pezizomycotina</taxon>
        <taxon>Eurotiomycetes</taxon>
        <taxon>Chaetothyriomycetidae</taxon>
        <taxon>Chaetothyriales</taxon>
        <taxon>Herpotrichiellaceae</taxon>
        <taxon>Exophiala</taxon>
    </lineage>
</organism>
<dbReference type="FunFam" id="1.20.58.480:FF:000004">
    <property type="entry name" value="Indoleamine 2,3-dioxygenase subfamily"/>
    <property type="match status" value="1"/>
</dbReference>
<proteinExistence type="inferred from homology"/>
<accession>A0AAV9MTV3</accession>
<evidence type="ECO:0000256" key="4">
    <source>
        <dbReference type="PIRSR" id="PIRSR600898-1"/>
    </source>
</evidence>
<dbReference type="PROSITE" id="PS00876">
    <property type="entry name" value="IDO_1"/>
    <property type="match status" value="1"/>
</dbReference>
<evidence type="ECO:0000256" key="5">
    <source>
        <dbReference type="RuleBase" id="RU369119"/>
    </source>
</evidence>
<evidence type="ECO:0000256" key="2">
    <source>
        <dbReference type="ARBA" id="ARBA00022723"/>
    </source>
</evidence>
<dbReference type="GO" id="GO:0034354">
    <property type="term" value="P:'de novo' NAD+ biosynthetic process from L-tryptophan"/>
    <property type="evidence" value="ECO:0007669"/>
    <property type="project" value="TreeGrafter"/>
</dbReference>
<comment type="similarity">
    <text evidence="1 5">Belongs to the indoleamine 2,3-dioxygenase family.</text>
</comment>
<dbReference type="AlphaFoldDB" id="A0AAV9MTV3"/>
<comment type="function">
    <text evidence="5">Produces N-formyl-kynurenine through the oxidation of tryptophan.</text>
</comment>
<sequence>MKDRPQDILRRFRVSSKNGFLPDDTPLKQLPHQYYAPWETLAKTLSQSIASREIRSKVNALPILETTYLYSEAEWQRAYSLLGFLAHAYFWGGEQPSQVRILVDSLNVHGTTDSFSQRLPPQISRPLLQASEHLGLPPTATYSTLNLWNWERKSPDCDITEPDNLTSPLTATGTKDEEWFYLISVSVEAKGGPLILAMLQGIQAVQDCNDKLLESCLQIITHGITELGALLNRMREHCDPQVFYHVIRPLLAGSKGMASAGLPNGVFYDEGDGRGQWRQYSGGSNAQSSLIQLFDIILGVDHHATGASNPNTAKTGSFIQEMRNYMPRSHREFLSYVSERSNIRQYASNPTTTATVRNAYNQAVESLVAFRNIHIQIVAGYIITPSRSPRAEYIVEKQGLNLATASTRGQQASTNEKQQLAGTGGTALIPFLKQTRDETGEAAVPCA</sequence>
<dbReference type="SUPFAM" id="SSF140959">
    <property type="entry name" value="Indolic compounds 2,3-dioxygenase-like"/>
    <property type="match status" value="1"/>
</dbReference>